<evidence type="ECO:0000256" key="1">
    <source>
        <dbReference type="SAM" id="Coils"/>
    </source>
</evidence>
<name>A0AAN9ABL9_HALRR</name>
<feature type="coiled-coil region" evidence="1">
    <location>
        <begin position="879"/>
        <end position="923"/>
    </location>
</feature>
<keyword evidence="1" id="KW-0175">Coiled coil</keyword>
<feature type="region of interest" description="Disordered" evidence="2">
    <location>
        <begin position="565"/>
        <end position="588"/>
    </location>
</feature>
<gene>
    <name evidence="3" type="ORF">SK128_015925</name>
</gene>
<reference evidence="3 4" key="1">
    <citation type="submission" date="2023-11" db="EMBL/GenBank/DDBJ databases">
        <title>Halocaridina rubra genome assembly.</title>
        <authorList>
            <person name="Smith C."/>
        </authorList>
    </citation>
    <scope>NUCLEOTIDE SEQUENCE [LARGE SCALE GENOMIC DNA]</scope>
    <source>
        <strain evidence="3">EP-1</strain>
        <tissue evidence="3">Whole</tissue>
    </source>
</reference>
<dbReference type="EMBL" id="JAXCGZ010004355">
    <property type="protein sequence ID" value="KAK7081894.1"/>
    <property type="molecule type" value="Genomic_DNA"/>
</dbReference>
<dbReference type="AlphaFoldDB" id="A0AAN9ABL9"/>
<sequence length="1066" mass="117931">MYCFVLVTAESLFDDVGYTLDATKEESLFGGPKMSFSLQELNGVKNSRQSNYTSEGSRFVDHGHNNAFPKTIKSSASDAADYSNTNGKSLFDQLPNAGASFPEDFRRRSLAVGPAIQNAVKSRKKHTEETSLFDLYETSTHGSKETAEKSKAVSMNTLRFQRHPQLFLSELEEFQDDYPTLEALEQLARSAQRLSTFLNAKPRFKYISSTFPHDVQGDFQKALEQLTDQSSLIRDAIFHSPSDRDILEDSGEVLTRGDFTVLSELFESNEDLRKEILSIFERNSNADDSLDEADRQRMEDLRLALEIVKAFNSPATLGKVSKEDEEVELMLAKSIYNENVNSLNDLNRKQRETVRNLLTVVKDSRSGSSLTNLVPPVRDNGAPSPPRSYLIPSRNPDPPAPPPTTYLTPVRDPEPPGPPPTSYLVPNLSPSPSPSNPARPAVSAVTIIPASTYHLPNINPTVVTTVSQQALLNSHHFPVLDSSSPASPSTIYIIAQNNPLPPSPPPIVTSTTTQRPTQTYLPPSNEAKPVNPYIRPPAVSLPLETSADNVLASWRPISNPINSGRTGVYTSNPHDISSERDPVGTKNETRGNVQYYHYHYHITGTKDELFNQNDKTQVVSREPTKCDPGKICNVQVLTPDSDEESSYAVLSDGIIVANPSDEIIVGRPSREFVFPPARNPPAPPRLPPSPPPLTYGPPPTTPPRLPPSPPPMTYGPPPTTPPRLPPSPPPMTYGPPPTTPPRLPPSPPPMTYGPPPTTPPRLPPVTYGPPPTTPPRLPPATYGASLPNPPAPPPADPLPSHSYSAPPADPLPPAPANPNIYIVPVPHPTKPPKSIFSFFKKKPEKAPQPPPVIAIGPIPIRTPAQPLLDQQRSPVQSQRDQLQLQYLQNEQRLRQQQEQLQDINRLRLQIQVQELQREQMKDNLWKVIKKDKYDGDLKKMFYKGAMLLGAMSLLPLAAGRRRRDVSYEPLALNHTVHHIVIDQPGEYAVVPGVSQQSHAFDLQEFLRSVNLEGLGELPESLHSLESVLPKPEILEYPSCLSISFCKLMQNLEGTEYYHEFLEQYTQ</sequence>
<feature type="compositionally biased region" description="Low complexity" evidence="2">
    <location>
        <begin position="509"/>
        <end position="519"/>
    </location>
</feature>
<feature type="region of interest" description="Disordered" evidence="2">
    <location>
        <begin position="365"/>
        <end position="440"/>
    </location>
</feature>
<protein>
    <submittedName>
        <fullName evidence="3">Uncharacterized protein</fullName>
    </submittedName>
</protein>
<feature type="compositionally biased region" description="Pro residues" evidence="2">
    <location>
        <begin position="787"/>
        <end position="797"/>
    </location>
</feature>
<feature type="region of interest" description="Disordered" evidence="2">
    <location>
        <begin position="674"/>
        <end position="815"/>
    </location>
</feature>
<feature type="compositionally biased region" description="Pro residues" evidence="2">
    <location>
        <begin position="677"/>
        <end position="778"/>
    </location>
</feature>
<feature type="compositionally biased region" description="Pro residues" evidence="2">
    <location>
        <begin position="395"/>
        <end position="404"/>
    </location>
</feature>
<keyword evidence="4" id="KW-1185">Reference proteome</keyword>
<dbReference type="Proteomes" id="UP001381693">
    <property type="component" value="Unassembled WGS sequence"/>
</dbReference>
<feature type="region of interest" description="Disordered" evidence="2">
    <location>
        <begin position="509"/>
        <end position="531"/>
    </location>
</feature>
<accession>A0AAN9ABL9</accession>
<feature type="compositionally biased region" description="Polar residues" evidence="2">
    <location>
        <begin position="565"/>
        <end position="575"/>
    </location>
</feature>
<feature type="compositionally biased region" description="Basic and acidic residues" evidence="2">
    <location>
        <begin position="576"/>
        <end position="588"/>
    </location>
</feature>
<proteinExistence type="predicted"/>
<evidence type="ECO:0000313" key="3">
    <source>
        <dbReference type="EMBL" id="KAK7081894.1"/>
    </source>
</evidence>
<organism evidence="3 4">
    <name type="scientific">Halocaridina rubra</name>
    <name type="common">Hawaiian red shrimp</name>
    <dbReference type="NCBI Taxonomy" id="373956"/>
    <lineage>
        <taxon>Eukaryota</taxon>
        <taxon>Metazoa</taxon>
        <taxon>Ecdysozoa</taxon>
        <taxon>Arthropoda</taxon>
        <taxon>Crustacea</taxon>
        <taxon>Multicrustacea</taxon>
        <taxon>Malacostraca</taxon>
        <taxon>Eumalacostraca</taxon>
        <taxon>Eucarida</taxon>
        <taxon>Decapoda</taxon>
        <taxon>Pleocyemata</taxon>
        <taxon>Caridea</taxon>
        <taxon>Atyoidea</taxon>
        <taxon>Atyidae</taxon>
        <taxon>Halocaridina</taxon>
    </lineage>
</organism>
<comment type="caution">
    <text evidence="3">The sequence shown here is derived from an EMBL/GenBank/DDBJ whole genome shotgun (WGS) entry which is preliminary data.</text>
</comment>
<evidence type="ECO:0000256" key="2">
    <source>
        <dbReference type="SAM" id="MobiDB-lite"/>
    </source>
</evidence>
<evidence type="ECO:0000313" key="4">
    <source>
        <dbReference type="Proteomes" id="UP001381693"/>
    </source>
</evidence>